<feature type="domain" description="Competence protein CoiA nuclease-like" evidence="1">
    <location>
        <begin position="59"/>
        <end position="211"/>
    </location>
</feature>
<dbReference type="OrthoDB" id="3784230at2"/>
<dbReference type="RefSeq" id="WP_125070919.1">
    <property type="nucleotide sequence ID" value="NZ_QWZQ01000003.1"/>
</dbReference>
<evidence type="ECO:0000259" key="2">
    <source>
        <dbReference type="Pfam" id="PF25164"/>
    </source>
</evidence>
<dbReference type="InterPro" id="IPR010330">
    <property type="entry name" value="CoiA_nuc"/>
</dbReference>
<dbReference type="PIRSF" id="PIRSF007487">
    <property type="entry name" value="Competence-induced_CoiA_bac"/>
    <property type="match status" value="1"/>
</dbReference>
<name>A0A426DAK1_9LACO</name>
<evidence type="ECO:0000313" key="4">
    <source>
        <dbReference type="Proteomes" id="UP000283633"/>
    </source>
</evidence>
<organism evidence="3 4">
    <name type="scientific">Lactiplantibacillus garii</name>
    <dbReference type="NCBI Taxonomy" id="2306423"/>
    <lineage>
        <taxon>Bacteria</taxon>
        <taxon>Bacillati</taxon>
        <taxon>Bacillota</taxon>
        <taxon>Bacilli</taxon>
        <taxon>Lactobacillales</taxon>
        <taxon>Lactobacillaceae</taxon>
        <taxon>Lactiplantibacillus</taxon>
    </lineage>
</organism>
<dbReference type="InterPro" id="IPR057253">
    <property type="entry name" value="CoiA-like_N"/>
</dbReference>
<accession>A0A426DAK1</accession>
<comment type="caution">
    <text evidence="3">The sequence shown here is derived from an EMBL/GenBank/DDBJ whole genome shotgun (WGS) entry which is preliminary data.</text>
</comment>
<evidence type="ECO:0000259" key="1">
    <source>
        <dbReference type="Pfam" id="PF06054"/>
    </source>
</evidence>
<reference evidence="3 4" key="1">
    <citation type="submission" date="2018-08" db="EMBL/GenBank/DDBJ databases">
        <title>Genome Lactobacillus garii FI11369.</title>
        <authorList>
            <person name="Diaz M."/>
            <person name="Narbad A."/>
        </authorList>
    </citation>
    <scope>NUCLEOTIDE SEQUENCE [LARGE SCALE GENOMIC DNA]</scope>
    <source>
        <strain evidence="3 4">FI11369</strain>
    </source>
</reference>
<dbReference type="AlphaFoldDB" id="A0A426DAK1"/>
<dbReference type="InterPro" id="IPR021176">
    <property type="entry name" value="Competence-induced_CoiA"/>
</dbReference>
<dbReference type="EMBL" id="QWZQ01000003">
    <property type="protein sequence ID" value="RRK11546.1"/>
    <property type="molecule type" value="Genomic_DNA"/>
</dbReference>
<keyword evidence="4" id="KW-1185">Reference proteome</keyword>
<dbReference type="Proteomes" id="UP000283633">
    <property type="component" value="Unassembled WGS sequence"/>
</dbReference>
<dbReference type="Pfam" id="PF25164">
    <property type="entry name" value="CoiA_N"/>
    <property type="match status" value="1"/>
</dbReference>
<feature type="domain" description="Competence protein CoiA-like N-terminal" evidence="2">
    <location>
        <begin position="16"/>
        <end position="55"/>
    </location>
</feature>
<evidence type="ECO:0000313" key="3">
    <source>
        <dbReference type="EMBL" id="RRK11546.1"/>
    </source>
</evidence>
<sequence>MLIAVDQHQTLVPAAQASRHGQYFCPGCTAPVILKRGAVMVPHFAHQPGSDCQAFSEGETSEHLRGKAQLAGWFERSGYQVRLEAPLPQLKQRPDVLVHRAGTAPLAIEFQCSPLSTQRLWERTVGYRQHGYRVLWLLGRPYSHGIRVHGKALKFLQNSPAWGYFVPLWDVQTASLTLHYQLLSLDCEPLIQQSVTFKASEMTVEQVLTTHPQLHAVPVVARHLCHYQQTVVLARLHQSGVWRDLQTFCYQHGGTLQQLPTWVVPLTAKPPLLTVPYLVWSVHLMVALRSQPAQLADQRLRQLCWQTLQPLLARNACVRHRGLIRTRLITQRVAELKCARVLDQGGAGWILNRTQLEWKKR</sequence>
<proteinExistence type="predicted"/>
<protein>
    <submittedName>
        <fullName evidence="3">Competence protein</fullName>
    </submittedName>
</protein>
<gene>
    <name evidence="3" type="ORF">D1831_01400</name>
</gene>
<dbReference type="Pfam" id="PF06054">
    <property type="entry name" value="CoiA_nuc"/>
    <property type="match status" value="1"/>
</dbReference>